<dbReference type="Proteomes" id="UP000275408">
    <property type="component" value="Unassembled WGS sequence"/>
</dbReference>
<comment type="caution">
    <text evidence="1">The sequence shown here is derived from an EMBL/GenBank/DDBJ whole genome shotgun (WGS) entry which is preliminary data.</text>
</comment>
<gene>
    <name evidence="1" type="ORF">pdam_00014652</name>
</gene>
<accession>A0A3M6TLZ2</accession>
<keyword evidence="2" id="KW-1185">Reference proteome</keyword>
<dbReference type="AlphaFoldDB" id="A0A3M6TLZ2"/>
<dbReference type="EMBL" id="RCHS01003372">
    <property type="protein sequence ID" value="RMX42321.1"/>
    <property type="molecule type" value="Genomic_DNA"/>
</dbReference>
<evidence type="ECO:0000313" key="1">
    <source>
        <dbReference type="EMBL" id="RMX42321.1"/>
    </source>
</evidence>
<name>A0A3M6TLZ2_POCDA</name>
<proteinExistence type="predicted"/>
<sequence length="77" mass="8460">MPLRGSPISTAPYDNQEIQLLERNAKAKACSFSSRANSKPASTPSLDIGQKFKDLSTAEFVMASWTSQIPKHPTNKH</sequence>
<protein>
    <submittedName>
        <fullName evidence="1">Uncharacterized protein</fullName>
    </submittedName>
</protein>
<reference evidence="1 2" key="1">
    <citation type="journal article" date="2018" name="Sci. Rep.">
        <title>Comparative analysis of the Pocillopora damicornis genome highlights role of immune system in coral evolution.</title>
        <authorList>
            <person name="Cunning R."/>
            <person name="Bay R.A."/>
            <person name="Gillette P."/>
            <person name="Baker A.C."/>
            <person name="Traylor-Knowles N."/>
        </authorList>
    </citation>
    <scope>NUCLEOTIDE SEQUENCE [LARGE SCALE GENOMIC DNA]</scope>
    <source>
        <strain evidence="1">RSMAS</strain>
        <tissue evidence="1">Whole animal</tissue>
    </source>
</reference>
<organism evidence="1 2">
    <name type="scientific">Pocillopora damicornis</name>
    <name type="common">Cauliflower coral</name>
    <name type="synonym">Millepora damicornis</name>
    <dbReference type="NCBI Taxonomy" id="46731"/>
    <lineage>
        <taxon>Eukaryota</taxon>
        <taxon>Metazoa</taxon>
        <taxon>Cnidaria</taxon>
        <taxon>Anthozoa</taxon>
        <taxon>Hexacorallia</taxon>
        <taxon>Scleractinia</taxon>
        <taxon>Astrocoeniina</taxon>
        <taxon>Pocilloporidae</taxon>
        <taxon>Pocillopora</taxon>
    </lineage>
</organism>
<evidence type="ECO:0000313" key="2">
    <source>
        <dbReference type="Proteomes" id="UP000275408"/>
    </source>
</evidence>